<sequence length="334" mass="36348">MTRNLLTTFILILLTAACLLSAGCTVPAGHTSGDTAPANVPNTPDNGTGAEISPTPTGPNFRITPLFFTSLHTMQRTLDPEICLSLPGYLPEGYLFSDGAWAPTSDTGWRIVGYQRGNERIVLNQQPLDKGTFPIGSAWASRAPAEITIGGEPATLVEGKMTEIIWSRDDLAFRLVGTLSAEEMIRIAESIHPAPYDPDTPPPYEFLPPANPMEKRFEIGQTVSADNRTVTFVSLECNQRKCEAVFFVDLVASPTFDPPPGGTSPTGSPDPVAGFRVDNGLFLRTTESYSYRDEGDGTLIFWKTDPIPADAGVFHATFTQFREQKGLWEFNVSL</sequence>
<feature type="domain" description="DUF4367" evidence="2">
    <location>
        <begin position="87"/>
        <end position="191"/>
    </location>
</feature>
<evidence type="ECO:0000313" key="3">
    <source>
        <dbReference type="EMBL" id="MCQ1538111.1"/>
    </source>
</evidence>
<comment type="caution">
    <text evidence="3">The sequence shown here is derived from an EMBL/GenBank/DDBJ whole genome shotgun (WGS) entry which is preliminary data.</text>
</comment>
<dbReference type="PROSITE" id="PS51257">
    <property type="entry name" value="PROKAR_LIPOPROTEIN"/>
    <property type="match status" value="1"/>
</dbReference>
<dbReference type="EMBL" id="VOTZ01000006">
    <property type="protein sequence ID" value="MCQ1538111.1"/>
    <property type="molecule type" value="Genomic_DNA"/>
</dbReference>
<gene>
    <name evidence="3" type="ORF">FTO68_03775</name>
</gene>
<name>A0ABD4THE5_9EURY</name>
<dbReference type="AlphaFoldDB" id="A0ABD4THE5"/>
<accession>A0ABD4THE5</accession>
<dbReference type="RefSeq" id="WP_255332052.1">
    <property type="nucleotide sequence ID" value="NZ_VOTZ01000006.1"/>
</dbReference>
<dbReference type="Pfam" id="PF14285">
    <property type="entry name" value="DUF4367"/>
    <property type="match status" value="1"/>
</dbReference>
<feature type="region of interest" description="Disordered" evidence="1">
    <location>
        <begin position="32"/>
        <end position="58"/>
    </location>
</feature>
<dbReference type="InterPro" id="IPR025377">
    <property type="entry name" value="DUF4367"/>
</dbReference>
<keyword evidence="4" id="KW-1185">Reference proteome</keyword>
<dbReference type="Proteomes" id="UP001524383">
    <property type="component" value="Unassembled WGS sequence"/>
</dbReference>
<reference evidence="3 4" key="1">
    <citation type="submission" date="2019-08" db="EMBL/GenBank/DDBJ databases">
        <authorList>
            <person name="Chen S.-C."/>
            <person name="Lai M.-C."/>
            <person name="You Y.-T."/>
        </authorList>
    </citation>
    <scope>NUCLEOTIDE SEQUENCE [LARGE SCALE GENOMIC DNA]</scope>
    <source>
        <strain evidence="3 4">P2F9704a</strain>
    </source>
</reference>
<proteinExistence type="predicted"/>
<evidence type="ECO:0000256" key="1">
    <source>
        <dbReference type="SAM" id="MobiDB-lite"/>
    </source>
</evidence>
<protein>
    <submittedName>
        <fullName evidence="3">DUF4367 domain-containing protein</fullName>
    </submittedName>
</protein>
<organism evidence="3 4">
    <name type="scientific">Methanocalculus taiwanensis</name>
    <dbReference type="NCBI Taxonomy" id="106207"/>
    <lineage>
        <taxon>Archaea</taxon>
        <taxon>Methanobacteriati</taxon>
        <taxon>Methanobacteriota</taxon>
        <taxon>Stenosarchaea group</taxon>
        <taxon>Methanomicrobia</taxon>
        <taxon>Methanomicrobiales</taxon>
        <taxon>Methanocalculaceae</taxon>
        <taxon>Methanocalculus</taxon>
    </lineage>
</organism>
<evidence type="ECO:0000313" key="4">
    <source>
        <dbReference type="Proteomes" id="UP001524383"/>
    </source>
</evidence>
<evidence type="ECO:0000259" key="2">
    <source>
        <dbReference type="Pfam" id="PF14285"/>
    </source>
</evidence>